<dbReference type="InterPro" id="IPR007569">
    <property type="entry name" value="DUF559"/>
</dbReference>
<evidence type="ECO:0000313" key="3">
    <source>
        <dbReference type="Proteomes" id="UP000636949"/>
    </source>
</evidence>
<evidence type="ECO:0000313" key="2">
    <source>
        <dbReference type="EMBL" id="GGF90493.1"/>
    </source>
</evidence>
<dbReference type="EMBL" id="BMJS01000003">
    <property type="protein sequence ID" value="GGF90493.1"/>
    <property type="molecule type" value="Genomic_DNA"/>
</dbReference>
<comment type="caution">
    <text evidence="2">The sequence shown here is derived from an EMBL/GenBank/DDBJ whole genome shotgun (WGS) entry which is preliminary data.</text>
</comment>
<dbReference type="InterPro" id="IPR011335">
    <property type="entry name" value="Restrct_endonuc-II-like"/>
</dbReference>
<dbReference type="PANTHER" id="PTHR38590:SF1">
    <property type="entry name" value="BLL0828 PROTEIN"/>
    <property type="match status" value="1"/>
</dbReference>
<dbReference type="InterPro" id="IPR047216">
    <property type="entry name" value="Endonuclease_DUF559_bact"/>
</dbReference>
<feature type="domain" description="DUF559" evidence="1">
    <location>
        <begin position="3"/>
        <end position="111"/>
    </location>
</feature>
<organism evidence="2 3">
    <name type="scientific">Cysteiniphilum litorale</name>
    <dbReference type="NCBI Taxonomy" id="2056700"/>
    <lineage>
        <taxon>Bacteria</taxon>
        <taxon>Pseudomonadati</taxon>
        <taxon>Pseudomonadota</taxon>
        <taxon>Gammaproteobacteria</taxon>
        <taxon>Thiotrichales</taxon>
        <taxon>Fastidiosibacteraceae</taxon>
        <taxon>Cysteiniphilum</taxon>
    </lineage>
</organism>
<dbReference type="Gene3D" id="3.40.960.10">
    <property type="entry name" value="VSR Endonuclease"/>
    <property type="match status" value="1"/>
</dbReference>
<gene>
    <name evidence="2" type="ORF">GCM10010995_04790</name>
</gene>
<proteinExistence type="predicted"/>
<dbReference type="CDD" id="cd01038">
    <property type="entry name" value="Endonuclease_DUF559"/>
    <property type="match status" value="1"/>
</dbReference>
<evidence type="ECO:0000259" key="1">
    <source>
        <dbReference type="Pfam" id="PF04480"/>
    </source>
</evidence>
<dbReference type="SUPFAM" id="SSF52980">
    <property type="entry name" value="Restriction endonuclease-like"/>
    <property type="match status" value="1"/>
</dbReference>
<reference evidence="2" key="2">
    <citation type="submission" date="2020-09" db="EMBL/GenBank/DDBJ databases">
        <authorList>
            <person name="Sun Q."/>
            <person name="Zhou Y."/>
        </authorList>
    </citation>
    <scope>NUCLEOTIDE SEQUENCE</scope>
    <source>
        <strain evidence="2">CGMCC 1.15758</strain>
    </source>
</reference>
<dbReference type="PANTHER" id="PTHR38590">
    <property type="entry name" value="BLL0828 PROTEIN"/>
    <property type="match status" value="1"/>
</dbReference>
<accession>A0A8J2Z2V1</accession>
<protein>
    <recommendedName>
        <fullName evidence="1">DUF559 domain-containing protein</fullName>
    </recommendedName>
</protein>
<dbReference type="OrthoDB" id="9798754at2"/>
<sequence>MNIKIFQKQLKTNQTNAEQTLWYYLRNRHLGNYKFRKQVIIDSYIVDFVCFEKKLIVECDGGQHNDMEKKALDEVRTQNLVSKGYRILRFWNHDILEKTEDVLNNIYKELQK</sequence>
<reference evidence="2" key="1">
    <citation type="journal article" date="2014" name="Int. J. Syst. Evol. Microbiol.">
        <title>Complete genome sequence of Corynebacterium casei LMG S-19264T (=DSM 44701T), isolated from a smear-ripened cheese.</title>
        <authorList>
            <consortium name="US DOE Joint Genome Institute (JGI-PGF)"/>
            <person name="Walter F."/>
            <person name="Albersmeier A."/>
            <person name="Kalinowski J."/>
            <person name="Ruckert C."/>
        </authorList>
    </citation>
    <scope>NUCLEOTIDE SEQUENCE</scope>
    <source>
        <strain evidence="2">CGMCC 1.15758</strain>
    </source>
</reference>
<dbReference type="RefSeq" id="WP_117001576.1">
    <property type="nucleotide sequence ID" value="NZ_BMJS01000003.1"/>
</dbReference>
<name>A0A8J2Z2V1_9GAMM</name>
<dbReference type="Pfam" id="PF04480">
    <property type="entry name" value="DUF559"/>
    <property type="match status" value="1"/>
</dbReference>
<keyword evidence="3" id="KW-1185">Reference proteome</keyword>
<dbReference type="AlphaFoldDB" id="A0A8J2Z2V1"/>
<dbReference type="Proteomes" id="UP000636949">
    <property type="component" value="Unassembled WGS sequence"/>
</dbReference>